<keyword evidence="8" id="KW-1185">Reference proteome</keyword>
<comment type="function">
    <text evidence="4">Catalyzes two steps in the biosynthesis of coenzyme A. In the first step cysteine is conjugated to 4'-phosphopantothenate to form 4-phosphopantothenoylcysteine, in the latter compound is decarboxylated to form 4'-phosphopantotheine.</text>
</comment>
<keyword evidence="3 4" id="KW-0436">Ligase</keyword>
<organism evidence="7 8">
    <name type="scientific">Liquorilactobacillus hordei DSM 19519</name>
    <dbReference type="NCBI Taxonomy" id="1423759"/>
    <lineage>
        <taxon>Bacteria</taxon>
        <taxon>Bacillati</taxon>
        <taxon>Bacillota</taxon>
        <taxon>Bacilli</taxon>
        <taxon>Lactobacillales</taxon>
        <taxon>Lactobacillaceae</taxon>
        <taxon>Liquorilactobacillus</taxon>
    </lineage>
</organism>
<comment type="cofactor">
    <cofactor evidence="3">
        <name>Mg(2+)</name>
        <dbReference type="ChEBI" id="CHEBI:18420"/>
    </cofactor>
</comment>
<feature type="binding site" evidence="3">
    <location>
        <position position="335"/>
    </location>
    <ligand>
        <name>CTP</name>
        <dbReference type="ChEBI" id="CHEBI:37563"/>
    </ligand>
</feature>
<keyword evidence="3" id="KW-0460">Magnesium</keyword>
<comment type="caution">
    <text evidence="3">Lacks conserved residue(s) required for the propagation of feature annotation.</text>
</comment>
<dbReference type="GO" id="GO:0010181">
    <property type="term" value="F:FMN binding"/>
    <property type="evidence" value="ECO:0007669"/>
    <property type="project" value="UniProtKB-UniRule"/>
</dbReference>
<dbReference type="PANTHER" id="PTHR14359:SF6">
    <property type="entry name" value="PHOSPHOPANTOTHENOYLCYSTEINE DECARBOXYLASE"/>
    <property type="match status" value="1"/>
</dbReference>
<keyword evidence="3 4" id="KW-0288">FMN</keyword>
<dbReference type="InterPro" id="IPR007085">
    <property type="entry name" value="DNA/pantothenate-metab_flavo_C"/>
</dbReference>
<dbReference type="GO" id="GO:0071513">
    <property type="term" value="C:phosphopantothenoylcysteine decarboxylase complex"/>
    <property type="evidence" value="ECO:0007669"/>
    <property type="project" value="TreeGrafter"/>
</dbReference>
<evidence type="ECO:0000256" key="2">
    <source>
        <dbReference type="ARBA" id="ARBA00023239"/>
    </source>
</evidence>
<dbReference type="HAMAP" id="MF_02225">
    <property type="entry name" value="CoaBC"/>
    <property type="match status" value="1"/>
</dbReference>
<evidence type="ECO:0000256" key="1">
    <source>
        <dbReference type="ARBA" id="ARBA00022793"/>
    </source>
</evidence>
<dbReference type="Pfam" id="PF04127">
    <property type="entry name" value="DFP"/>
    <property type="match status" value="1"/>
</dbReference>
<comment type="catalytic activity">
    <reaction evidence="3 4">
        <text>(R)-4'-phosphopantothenate + L-cysteine + CTP = N-[(R)-4-phosphopantothenoyl]-L-cysteine + CMP + diphosphate + H(+)</text>
        <dbReference type="Rhea" id="RHEA:19397"/>
        <dbReference type="ChEBI" id="CHEBI:10986"/>
        <dbReference type="ChEBI" id="CHEBI:15378"/>
        <dbReference type="ChEBI" id="CHEBI:33019"/>
        <dbReference type="ChEBI" id="CHEBI:35235"/>
        <dbReference type="ChEBI" id="CHEBI:37563"/>
        <dbReference type="ChEBI" id="CHEBI:59458"/>
        <dbReference type="ChEBI" id="CHEBI:60377"/>
        <dbReference type="EC" id="6.3.2.5"/>
    </reaction>
</comment>
<comment type="cofactor">
    <cofactor evidence="3">
        <name>FMN</name>
        <dbReference type="ChEBI" id="CHEBI:58210"/>
    </cofactor>
    <text evidence="3">Binds 1 FMN per subunit.</text>
</comment>
<accession>A0A0R1MII3</accession>
<feature type="binding site" evidence="3">
    <location>
        <position position="277"/>
    </location>
    <ligand>
        <name>CTP</name>
        <dbReference type="ChEBI" id="CHEBI:37563"/>
    </ligand>
</feature>
<dbReference type="STRING" id="1423759.FC92_GL001682"/>
<comment type="function">
    <text evidence="3">Catalyzes two sequential steps in the biosynthesis of coenzyme A. In the first step cysteine is conjugated to 4'-phosphopantothenate to form 4-phosphopantothenoylcysteine. In the second step the latter compound is decarboxylated to form 4'-phosphopantotheine.</text>
</comment>
<keyword evidence="2 3" id="KW-0456">Lyase</keyword>
<dbReference type="SUPFAM" id="SSF102645">
    <property type="entry name" value="CoaB-like"/>
    <property type="match status" value="1"/>
</dbReference>
<keyword evidence="3 4" id="KW-0285">Flavoprotein</keyword>
<dbReference type="Pfam" id="PF02441">
    <property type="entry name" value="Flavoprotein"/>
    <property type="match status" value="1"/>
</dbReference>
<feature type="domain" description="Flavoprotein" evidence="5">
    <location>
        <begin position="6"/>
        <end position="175"/>
    </location>
</feature>
<dbReference type="EMBL" id="AZDX01000005">
    <property type="protein sequence ID" value="KRL07734.1"/>
    <property type="molecule type" value="Genomic_DNA"/>
</dbReference>
<sequence length="394" mass="43825">MQLENMHVVVCVTGGIAAYKSVIFIRELIKAKAEVRVVMTKTAATFVTPLTFKTISRNKVYYEDSEQQGIVDHVELAKWADITVVIPATANTIGKLANGIADNFTTTFLIAMDCRKFIIPAMNDKMYDNKAVQRNLKQLVIDGYQVLEPDTGFLAEGYDAKGRMPEPETVFNWISSFITDKQDLKGKKIVVTAGHTIETIDPVRYITNHSSGKMGFAVARNAVQRGADVILISGPTHLKNDTGAKLVTVKTTEQMYEAVKKSYVDADIVVMSAAVSDYHVIRPAKQKIKKTGSKLTIELEKNIDILKQLGQEKGMQKLVGFAAETQNLLENGQQKLLKKNLDLMVVNDVSRSDIGFGSDENQVIFMRPNKENINSPKTNKDEIAKMIFDLITEE</sequence>
<dbReference type="InterPro" id="IPR035929">
    <property type="entry name" value="CoaB-like_sf"/>
</dbReference>
<dbReference type="GO" id="GO:0004632">
    <property type="term" value="F:phosphopantothenate--cysteine ligase activity"/>
    <property type="evidence" value="ECO:0007669"/>
    <property type="project" value="UniProtKB-UniRule"/>
</dbReference>
<feature type="binding site" evidence="3">
    <location>
        <position position="287"/>
    </location>
    <ligand>
        <name>CTP</name>
        <dbReference type="ChEBI" id="CHEBI:37563"/>
    </ligand>
</feature>
<gene>
    <name evidence="3" type="primary">coaBC</name>
    <name evidence="7" type="ORF">FC92_GL001682</name>
</gene>
<dbReference type="InterPro" id="IPR003382">
    <property type="entry name" value="Flavoprotein"/>
</dbReference>
<dbReference type="GO" id="GO:0004633">
    <property type="term" value="F:phosphopantothenoylcysteine decarboxylase activity"/>
    <property type="evidence" value="ECO:0007669"/>
    <property type="project" value="UniProtKB-UniRule"/>
</dbReference>
<proteinExistence type="inferred from homology"/>
<dbReference type="InterPro" id="IPR036551">
    <property type="entry name" value="Flavin_trans-like"/>
</dbReference>
<dbReference type="Proteomes" id="UP000051448">
    <property type="component" value="Unassembled WGS sequence"/>
</dbReference>
<dbReference type="SUPFAM" id="SSF52507">
    <property type="entry name" value="Homo-oligomeric flavin-containing Cys decarboxylases, HFCD"/>
    <property type="match status" value="1"/>
</dbReference>
<comment type="catalytic activity">
    <reaction evidence="3 4">
        <text>N-[(R)-4-phosphopantothenoyl]-L-cysteine + H(+) = (R)-4'-phosphopantetheine + CO2</text>
        <dbReference type="Rhea" id="RHEA:16793"/>
        <dbReference type="ChEBI" id="CHEBI:15378"/>
        <dbReference type="ChEBI" id="CHEBI:16526"/>
        <dbReference type="ChEBI" id="CHEBI:59458"/>
        <dbReference type="ChEBI" id="CHEBI:61723"/>
        <dbReference type="EC" id="4.1.1.36"/>
    </reaction>
</comment>
<evidence type="ECO:0000256" key="3">
    <source>
        <dbReference type="HAMAP-Rule" id="MF_02225"/>
    </source>
</evidence>
<comment type="pathway">
    <text evidence="3 4">Cofactor biosynthesis; coenzyme A biosynthesis; CoA from (R)-pantothenate: step 3/5.</text>
</comment>
<feature type="region of interest" description="Phosphopantothenate--cysteine ligase" evidence="3">
    <location>
        <begin position="189"/>
        <end position="394"/>
    </location>
</feature>
<keyword evidence="3" id="KW-0479">Metal-binding</keyword>
<dbReference type="GO" id="GO:0015941">
    <property type="term" value="P:pantothenate catabolic process"/>
    <property type="evidence" value="ECO:0007669"/>
    <property type="project" value="InterPro"/>
</dbReference>
<feature type="domain" description="DNA/pantothenate metabolism flavoprotein C-terminal" evidence="6">
    <location>
        <begin position="184"/>
        <end position="392"/>
    </location>
</feature>
<dbReference type="PATRIC" id="fig|1423759.3.peg.1755"/>
<reference evidence="7 8" key="1">
    <citation type="journal article" date="2015" name="Genome Announc.">
        <title>Expanding the biotechnology potential of lactobacilli through comparative genomics of 213 strains and associated genera.</title>
        <authorList>
            <person name="Sun Z."/>
            <person name="Harris H.M."/>
            <person name="McCann A."/>
            <person name="Guo C."/>
            <person name="Argimon S."/>
            <person name="Zhang W."/>
            <person name="Yang X."/>
            <person name="Jeffery I.B."/>
            <person name="Cooney J.C."/>
            <person name="Kagawa T.F."/>
            <person name="Liu W."/>
            <person name="Song Y."/>
            <person name="Salvetti E."/>
            <person name="Wrobel A."/>
            <person name="Rasinkangas P."/>
            <person name="Parkhill J."/>
            <person name="Rea M.C."/>
            <person name="O'Sullivan O."/>
            <person name="Ritari J."/>
            <person name="Douillard F.P."/>
            <person name="Paul Ross R."/>
            <person name="Yang R."/>
            <person name="Briner A.E."/>
            <person name="Felis G.E."/>
            <person name="de Vos W.M."/>
            <person name="Barrangou R."/>
            <person name="Klaenhammer T.R."/>
            <person name="Caufield P.W."/>
            <person name="Cui Y."/>
            <person name="Zhang H."/>
            <person name="O'Toole P.W."/>
        </authorList>
    </citation>
    <scope>NUCLEOTIDE SEQUENCE [LARGE SCALE GENOMIC DNA]</scope>
    <source>
        <strain evidence="7 8">DSM 19519</strain>
    </source>
</reference>
<dbReference type="EC" id="6.3.2.5" evidence="3"/>
<feature type="binding site" evidence="3">
    <location>
        <position position="321"/>
    </location>
    <ligand>
        <name>CTP</name>
        <dbReference type="ChEBI" id="CHEBI:37563"/>
    </ligand>
</feature>
<dbReference type="AlphaFoldDB" id="A0A0R1MII3"/>
<dbReference type="PANTHER" id="PTHR14359">
    <property type="entry name" value="HOMO-OLIGOMERIC FLAVIN CONTAINING CYS DECARBOXYLASE FAMILY"/>
    <property type="match status" value="1"/>
</dbReference>
<evidence type="ECO:0000313" key="8">
    <source>
        <dbReference type="Proteomes" id="UP000051448"/>
    </source>
</evidence>
<dbReference type="InterPro" id="IPR005252">
    <property type="entry name" value="CoaBC"/>
</dbReference>
<comment type="similarity">
    <text evidence="3 4">In the N-terminal section; belongs to the HFCD (homo-oligomeric flavin containing Cys decarboxylase) superfamily.</text>
</comment>
<dbReference type="Gene3D" id="3.40.50.10300">
    <property type="entry name" value="CoaB-like"/>
    <property type="match status" value="1"/>
</dbReference>
<dbReference type="EC" id="4.1.1.36" evidence="3"/>
<dbReference type="NCBIfam" id="TIGR00521">
    <property type="entry name" value="coaBC_dfp"/>
    <property type="match status" value="1"/>
</dbReference>
<keyword evidence="3" id="KW-0511">Multifunctional enzyme</keyword>
<evidence type="ECO:0000259" key="6">
    <source>
        <dbReference type="Pfam" id="PF04127"/>
    </source>
</evidence>
<name>A0A0R1MII3_9LACO</name>
<feature type="region of interest" description="Phosphopantothenoylcysteine decarboxylase" evidence="3">
    <location>
        <begin position="1"/>
        <end position="188"/>
    </location>
</feature>
<comment type="caution">
    <text evidence="7">The sequence shown here is derived from an EMBL/GenBank/DDBJ whole genome shotgun (WGS) entry which is preliminary data.</text>
</comment>
<evidence type="ECO:0000259" key="5">
    <source>
        <dbReference type="Pfam" id="PF02441"/>
    </source>
</evidence>
<comment type="pathway">
    <text evidence="3 4">Cofactor biosynthesis; coenzyme A biosynthesis; CoA from (R)-pantothenate: step 2/5.</text>
</comment>
<keyword evidence="1 3" id="KW-0210">Decarboxylase</keyword>
<evidence type="ECO:0000313" key="7">
    <source>
        <dbReference type="EMBL" id="KRL07734.1"/>
    </source>
</evidence>
<dbReference type="GO" id="GO:0046872">
    <property type="term" value="F:metal ion binding"/>
    <property type="evidence" value="ECO:0007669"/>
    <property type="project" value="UniProtKB-KW"/>
</dbReference>
<comment type="similarity">
    <text evidence="3 4">In the C-terminal section; belongs to the PPC synthetase family.</text>
</comment>
<dbReference type="GO" id="GO:0015937">
    <property type="term" value="P:coenzyme A biosynthetic process"/>
    <property type="evidence" value="ECO:0007669"/>
    <property type="project" value="UniProtKB-UniRule"/>
</dbReference>
<evidence type="ECO:0000256" key="4">
    <source>
        <dbReference type="RuleBase" id="RU364078"/>
    </source>
</evidence>
<dbReference type="Gene3D" id="3.40.50.1950">
    <property type="entry name" value="Flavin prenyltransferase-like"/>
    <property type="match status" value="1"/>
</dbReference>
<protein>
    <recommendedName>
        <fullName evidence="3">Coenzyme A biosynthesis bifunctional protein CoaBC</fullName>
    </recommendedName>
    <alternativeName>
        <fullName evidence="3">DNA/pantothenate metabolism flavoprotein</fullName>
    </alternativeName>
    <alternativeName>
        <fullName evidence="3">Phosphopantothenoylcysteine synthetase/decarboxylase</fullName>
        <shortName evidence="3">PPCS-PPCDC</shortName>
    </alternativeName>
    <domain>
        <recommendedName>
            <fullName evidence="3">Phosphopantothenoylcysteine decarboxylase</fullName>
            <shortName evidence="3">PPC decarboxylase</shortName>
            <shortName evidence="3">PPC-DC</shortName>
            <ecNumber evidence="3">4.1.1.36</ecNumber>
        </recommendedName>
        <alternativeName>
            <fullName evidence="3">CoaC</fullName>
        </alternativeName>
    </domain>
    <domain>
        <recommendedName>
            <fullName evidence="3">Phosphopantothenate--cysteine ligase</fullName>
            <ecNumber evidence="3">6.3.2.5</ecNumber>
        </recommendedName>
        <alternativeName>
            <fullName evidence="3">CoaB</fullName>
        </alternativeName>
        <alternativeName>
            <fullName evidence="3">Phosphopantothenoylcysteine synthetase</fullName>
            <shortName evidence="3">PPC synthetase</shortName>
            <shortName evidence="3">PPC-S</shortName>
        </alternativeName>
    </domain>
</protein>
<dbReference type="UniPathway" id="UPA00241">
    <property type="reaction ID" value="UER00353"/>
</dbReference>
<feature type="binding site" evidence="3">
    <location>
        <position position="339"/>
    </location>
    <ligand>
        <name>CTP</name>
        <dbReference type="ChEBI" id="CHEBI:37563"/>
    </ligand>
</feature>